<gene>
    <name evidence="4" type="ORF">AWW66_16865</name>
</gene>
<feature type="transmembrane region" description="Helical" evidence="2">
    <location>
        <begin position="499"/>
        <end position="519"/>
    </location>
</feature>
<keyword evidence="5" id="KW-1185">Reference proteome</keyword>
<dbReference type="EMBL" id="LRQV01000058">
    <property type="protein sequence ID" value="KXK60799.1"/>
    <property type="molecule type" value="Genomic_DNA"/>
</dbReference>
<dbReference type="PROSITE" id="PS51318">
    <property type="entry name" value="TAT"/>
    <property type="match status" value="1"/>
</dbReference>
<protein>
    <recommendedName>
        <fullName evidence="6">Cell wall anchor protein</fullName>
    </recommendedName>
</protein>
<evidence type="ECO:0000313" key="4">
    <source>
        <dbReference type="EMBL" id="KXK60799.1"/>
    </source>
</evidence>
<keyword evidence="3" id="KW-0732">Signal</keyword>
<organism evidence="4 5">
    <name type="scientific">Micromonospora rosaria</name>
    <dbReference type="NCBI Taxonomy" id="47874"/>
    <lineage>
        <taxon>Bacteria</taxon>
        <taxon>Bacillati</taxon>
        <taxon>Actinomycetota</taxon>
        <taxon>Actinomycetes</taxon>
        <taxon>Micromonosporales</taxon>
        <taxon>Micromonosporaceae</taxon>
        <taxon>Micromonospora</taxon>
    </lineage>
</organism>
<dbReference type="AlphaFoldDB" id="A0A136PQQ4"/>
<dbReference type="OrthoDB" id="3967140at2"/>
<feature type="region of interest" description="Disordered" evidence="1">
    <location>
        <begin position="285"/>
        <end position="322"/>
    </location>
</feature>
<sequence length="527" mass="54053">MRKHSTRRLLAGLGVAAALVTTAAAPVAAAPEPADVRPAVEFGLYANSVLLAPGGPAKHVTLTALADRPLPEFTVTVDRSGVDRFAEVTVPTADCTADGAVLTCTVNNEEEPVTSLLHLAVTLRPGAGAGQQGELAFTVTERGGGRAGYRSTVAVGEGVDLVSPAQVALSGRPGATVPAPLTVTNQGEQAVGQLVLYVVGNYGLAPATRYRNCEYATGGPHHSTPVMFACTFDRALAPGETVRVDTGFGFALPGDSWAPNTQHGSALWLTPADWAALRSQHAPVDRIGENGTDGVLGLGPVTRSQQRERAAGDPQSDVDPEDNATAITITVQGDQRADAVADGARVDTSVGRTVPVTVGFTNAGPAALATWGTRGFYTMVDVAVPEGTTAVRASEHCRTDDDQGEEPGRPGGRRYTCYLPGVLRVGERAEFPFSLRVDTAGRHTSTVKLLHLGVADEFARDLDPGNDTATIVVDTTGPDGGDDGDGGAGGGLPITGAPVATIAGIGLALVVVGAVIFLVTRRRGTGG</sequence>
<evidence type="ECO:0000256" key="1">
    <source>
        <dbReference type="SAM" id="MobiDB-lite"/>
    </source>
</evidence>
<evidence type="ECO:0008006" key="6">
    <source>
        <dbReference type="Google" id="ProtNLM"/>
    </source>
</evidence>
<keyword evidence="2" id="KW-1133">Transmembrane helix</keyword>
<dbReference type="Proteomes" id="UP000070620">
    <property type="component" value="Unassembled WGS sequence"/>
</dbReference>
<comment type="caution">
    <text evidence="4">The sequence shown here is derived from an EMBL/GenBank/DDBJ whole genome shotgun (WGS) entry which is preliminary data.</text>
</comment>
<dbReference type="InterPro" id="IPR006311">
    <property type="entry name" value="TAT_signal"/>
</dbReference>
<reference evidence="4 5" key="1">
    <citation type="submission" date="2016-01" db="EMBL/GenBank/DDBJ databases">
        <title>Whole genome sequence and analysis of Micromonospora rosaria DSM 803, which can produce antibacterial substance rosamicin.</title>
        <authorList>
            <person name="Yang H."/>
            <person name="He X."/>
            <person name="Zhu D."/>
        </authorList>
    </citation>
    <scope>NUCLEOTIDE SEQUENCE [LARGE SCALE GENOMIC DNA]</scope>
    <source>
        <strain evidence="4 5">DSM 803</strain>
    </source>
</reference>
<name>A0A136PQQ4_9ACTN</name>
<evidence type="ECO:0000256" key="2">
    <source>
        <dbReference type="SAM" id="Phobius"/>
    </source>
</evidence>
<proteinExistence type="predicted"/>
<keyword evidence="2" id="KW-0472">Membrane</keyword>
<feature type="region of interest" description="Disordered" evidence="1">
    <location>
        <begin position="393"/>
        <end position="413"/>
    </location>
</feature>
<feature type="chain" id="PRO_5007478282" description="Cell wall anchor protein" evidence="3">
    <location>
        <begin position="30"/>
        <end position="527"/>
    </location>
</feature>
<accession>A0A136PQQ4</accession>
<feature type="signal peptide" evidence="3">
    <location>
        <begin position="1"/>
        <end position="29"/>
    </location>
</feature>
<evidence type="ECO:0000256" key="3">
    <source>
        <dbReference type="SAM" id="SignalP"/>
    </source>
</evidence>
<dbReference type="RefSeq" id="WP_067366964.1">
    <property type="nucleotide sequence ID" value="NZ_JBIUBN010000005.1"/>
</dbReference>
<evidence type="ECO:0000313" key="5">
    <source>
        <dbReference type="Proteomes" id="UP000070620"/>
    </source>
</evidence>
<keyword evidence="2" id="KW-0812">Transmembrane</keyword>